<evidence type="ECO:0000256" key="1">
    <source>
        <dbReference type="SAM" id="MobiDB-lite"/>
    </source>
</evidence>
<evidence type="ECO:0000259" key="2">
    <source>
        <dbReference type="Pfam" id="PF05698"/>
    </source>
</evidence>
<feature type="compositionally biased region" description="Basic residues" evidence="1">
    <location>
        <begin position="122"/>
        <end position="131"/>
    </location>
</feature>
<gene>
    <name evidence="3" type="ORF">KH142_04675</name>
</gene>
<dbReference type="SUPFAM" id="SSF109998">
    <property type="entry name" value="Triger factor/SurA peptide-binding domain-like"/>
    <property type="match status" value="1"/>
</dbReference>
<comment type="caution">
    <text evidence="3">The sequence shown here is derived from an EMBL/GenBank/DDBJ whole genome shotgun (WGS) entry which is preliminary data.</text>
</comment>
<evidence type="ECO:0000313" key="4">
    <source>
        <dbReference type="Proteomes" id="UP000727506"/>
    </source>
</evidence>
<reference evidence="3" key="1">
    <citation type="submission" date="2021-02" db="EMBL/GenBank/DDBJ databases">
        <title>Infant gut strain persistence is associated with maternal origin, phylogeny, and functional potential including surface adhesion and iron acquisition.</title>
        <authorList>
            <person name="Lou Y.C."/>
        </authorList>
    </citation>
    <scope>NUCLEOTIDE SEQUENCE</scope>
    <source>
        <strain evidence="3">L2_039_000G1_dasL2_039_000G1_concoct_11</strain>
    </source>
</reference>
<dbReference type="Pfam" id="PF05698">
    <property type="entry name" value="Trigger_C"/>
    <property type="match status" value="1"/>
</dbReference>
<feature type="region of interest" description="Disordered" evidence="1">
    <location>
        <begin position="114"/>
        <end position="180"/>
    </location>
</feature>
<evidence type="ECO:0000313" key="3">
    <source>
        <dbReference type="EMBL" id="MBS6940767.1"/>
    </source>
</evidence>
<dbReference type="InterPro" id="IPR027304">
    <property type="entry name" value="Trigger_fact/SurA_dom_sf"/>
</dbReference>
<dbReference type="Proteomes" id="UP000727506">
    <property type="component" value="Unassembled WGS sequence"/>
</dbReference>
<dbReference type="GO" id="GO:0015031">
    <property type="term" value="P:protein transport"/>
    <property type="evidence" value="ECO:0007669"/>
    <property type="project" value="InterPro"/>
</dbReference>
<proteinExistence type="predicted"/>
<sequence>MEISVFDENAVPFSADVALDAEEVDMLVADAYARLARVLKRPESDVRSYAHQLMTAREIQTFLEETIMARSGERALSKLGIFFMGAPGTDARSEFSEHAPFLFRVTSRPLPAMQLDMETPIARRRRKKPRHADRQQADARRTAEEAVEEPAAPAPNGSAAQGPKIAPPYKSAEQQSGSDEEFVAETLRARLNGTIPEMLLRDAVARKKEEFLFELGEKGITYREYRIAHGVKPQDVQDALYDEAFDELSRDIALDTVFAKQNLAVSHDDESAILTDMAPGREESLLAELDATGKRWMLEQKARRSVALRWAVEHLLAE</sequence>
<dbReference type="GO" id="GO:0006457">
    <property type="term" value="P:protein folding"/>
    <property type="evidence" value="ECO:0007669"/>
    <property type="project" value="InterPro"/>
</dbReference>
<feature type="domain" description="Trigger factor C-terminal" evidence="2">
    <location>
        <begin position="180"/>
        <end position="312"/>
    </location>
</feature>
<dbReference type="InterPro" id="IPR008880">
    <property type="entry name" value="Trigger_fac_C"/>
</dbReference>
<dbReference type="AlphaFoldDB" id="A0A943UXK2"/>
<name>A0A943UXK2_9ACTN</name>
<accession>A0A943UXK2</accession>
<protein>
    <recommendedName>
        <fullName evidence="2">Trigger factor C-terminal domain-containing protein</fullName>
    </recommendedName>
</protein>
<dbReference type="EMBL" id="JAGZSV010000065">
    <property type="protein sequence ID" value="MBS6940767.1"/>
    <property type="molecule type" value="Genomic_DNA"/>
</dbReference>
<feature type="compositionally biased region" description="Basic and acidic residues" evidence="1">
    <location>
        <begin position="132"/>
        <end position="144"/>
    </location>
</feature>
<organism evidence="3 4">
    <name type="scientific">Slackia piriformis</name>
    <dbReference type="NCBI Taxonomy" id="626934"/>
    <lineage>
        <taxon>Bacteria</taxon>
        <taxon>Bacillati</taxon>
        <taxon>Actinomycetota</taxon>
        <taxon>Coriobacteriia</taxon>
        <taxon>Eggerthellales</taxon>
        <taxon>Eggerthellaceae</taxon>
        <taxon>Slackia</taxon>
    </lineage>
</organism>